<dbReference type="FunFam" id="2.130.10.10:FF:000400">
    <property type="entry name" value="Elongator acetyltransferase complex subunit 2"/>
    <property type="match status" value="1"/>
</dbReference>
<feature type="repeat" description="WD" evidence="11">
    <location>
        <begin position="166"/>
        <end position="201"/>
    </location>
</feature>
<dbReference type="PANTHER" id="PTHR44111:SF1">
    <property type="entry name" value="ELONGATOR COMPLEX PROTEIN 2"/>
    <property type="match status" value="1"/>
</dbReference>
<evidence type="ECO:0000256" key="1">
    <source>
        <dbReference type="ARBA" id="ARBA00004123"/>
    </source>
</evidence>
<dbReference type="InterPro" id="IPR015943">
    <property type="entry name" value="WD40/YVTN_repeat-like_dom_sf"/>
</dbReference>
<keyword evidence="8" id="KW-0819">tRNA processing</keyword>
<dbReference type="SMART" id="SM00320">
    <property type="entry name" value="WD40"/>
    <property type="match status" value="9"/>
</dbReference>
<sequence>MLTKDGAKSIKPNDACYISCGCNRTPHCLDWGENNLICYGACHSIAIYDPKEGGGGRVLITLNGHKDRVNSVRWIRGKTPHNETELVSVSADSTAIVWTLTDGTFIPSAKLIDIFNNVETFKLSSNGVCLALGLMLLPGHDVPLLACGNDDCKVHLFLGQTKLITLVGHEDWVRAVDFTTNDGDILLATGSQDTTVRLWRICKKCETMTDTGEFKQETQSINVDDTKWIVSLESILCGHEGWVYGVHWHPKIKTDSGWSQPMVLLSSSLDRTLVMWTPEPESGVWLEDVRVGELGGNTLGYYGSRFGPRGISAIGHSFQGAFHMWHKSEDKWSSGVVVGGHFGGVTDMGWETEGRYLISVSLDQTTRLHAPWINSASWHEMCRPQIHGYDMSCLAILPKFSFASGSEEKVARVFTAPQNSLQNLSVLTKLNTSFYFILESDEMPCGAAVPALGLSNKAVYSEIQEVEDDGPRHTKDEYSDVSFTAQHLKEPGSEDYLVQNSLWPEVMKLYGHGYEVFSLAASNSGDSLASACKATTQEHAKIILWNTKTWDKFQELFGHQLTITQMAFSPNDLCLLSVSRDRRWCLFERREDNMYHLTAHSDKTNSIHTRIIWTCSWTHDSKYFATGSREGKLVVWGKSDKCNVQLSTREYCAISEPLQMQEAVTAVCFSAVSIFGSDVYLMAVGNENGSIQCYRWSPLEASPWRVCYQVDQMYPLSTLYFKQCFSVIKLSKELHLLWCC</sequence>
<keyword evidence="13" id="KW-1185">Reference proteome</keyword>
<evidence type="ECO:0000256" key="4">
    <source>
        <dbReference type="ARBA" id="ARBA00005881"/>
    </source>
</evidence>
<dbReference type="PANTHER" id="PTHR44111">
    <property type="entry name" value="ELONGATOR COMPLEX PROTEIN 2"/>
    <property type="match status" value="1"/>
</dbReference>
<feature type="repeat" description="WD" evidence="11">
    <location>
        <begin position="62"/>
        <end position="108"/>
    </location>
</feature>
<dbReference type="InterPro" id="IPR001680">
    <property type="entry name" value="WD40_rpt"/>
</dbReference>
<name>A0ABD0YQI9_9HEMI</name>
<accession>A0ABD0YQI9</accession>
<dbReference type="SUPFAM" id="SSF50978">
    <property type="entry name" value="WD40 repeat-like"/>
    <property type="match status" value="2"/>
</dbReference>
<evidence type="ECO:0000256" key="7">
    <source>
        <dbReference type="ARBA" id="ARBA00022574"/>
    </source>
</evidence>
<reference evidence="12 13" key="1">
    <citation type="submission" date="2024-07" db="EMBL/GenBank/DDBJ databases">
        <title>Chromosome-level genome assembly of the water stick insect Ranatra chinensis (Heteroptera: Nepidae).</title>
        <authorList>
            <person name="Liu X."/>
        </authorList>
    </citation>
    <scope>NUCLEOTIDE SEQUENCE [LARGE SCALE GENOMIC DNA]</scope>
    <source>
        <strain evidence="12">Cailab_2021Rc</strain>
        <tissue evidence="12">Muscle</tissue>
    </source>
</reference>
<evidence type="ECO:0000256" key="11">
    <source>
        <dbReference type="PROSITE-ProRule" id="PRU00221"/>
    </source>
</evidence>
<gene>
    <name evidence="12" type="ORF">AAG570_009932</name>
</gene>
<keyword evidence="7 11" id="KW-0853">WD repeat</keyword>
<evidence type="ECO:0000313" key="12">
    <source>
        <dbReference type="EMBL" id="KAL1138243.1"/>
    </source>
</evidence>
<dbReference type="Proteomes" id="UP001558652">
    <property type="component" value="Unassembled WGS sequence"/>
</dbReference>
<proteinExistence type="inferred from homology"/>
<feature type="repeat" description="WD" evidence="11">
    <location>
        <begin position="605"/>
        <end position="636"/>
    </location>
</feature>
<comment type="similarity">
    <text evidence="4">Belongs to the WD repeat ELP2 family.</text>
</comment>
<dbReference type="PROSITE" id="PS50082">
    <property type="entry name" value="WD_REPEATS_2"/>
    <property type="match status" value="3"/>
</dbReference>
<dbReference type="GO" id="GO:0005737">
    <property type="term" value="C:cytoplasm"/>
    <property type="evidence" value="ECO:0007669"/>
    <property type="project" value="UniProtKB-SubCell"/>
</dbReference>
<organism evidence="12 13">
    <name type="scientific">Ranatra chinensis</name>
    <dbReference type="NCBI Taxonomy" id="642074"/>
    <lineage>
        <taxon>Eukaryota</taxon>
        <taxon>Metazoa</taxon>
        <taxon>Ecdysozoa</taxon>
        <taxon>Arthropoda</taxon>
        <taxon>Hexapoda</taxon>
        <taxon>Insecta</taxon>
        <taxon>Pterygota</taxon>
        <taxon>Neoptera</taxon>
        <taxon>Paraneoptera</taxon>
        <taxon>Hemiptera</taxon>
        <taxon>Heteroptera</taxon>
        <taxon>Panheteroptera</taxon>
        <taxon>Nepomorpha</taxon>
        <taxon>Nepidae</taxon>
        <taxon>Ranatrinae</taxon>
        <taxon>Ranatra</taxon>
    </lineage>
</organism>
<protein>
    <recommendedName>
        <fullName evidence="5">Elongator complex protein 2</fullName>
    </recommendedName>
</protein>
<dbReference type="InterPro" id="IPR036322">
    <property type="entry name" value="WD40_repeat_dom_sf"/>
</dbReference>
<keyword evidence="9" id="KW-0677">Repeat</keyword>
<evidence type="ECO:0000256" key="2">
    <source>
        <dbReference type="ARBA" id="ARBA00004496"/>
    </source>
</evidence>
<evidence type="ECO:0000256" key="5">
    <source>
        <dbReference type="ARBA" id="ARBA00020267"/>
    </source>
</evidence>
<dbReference type="PROSITE" id="PS50294">
    <property type="entry name" value="WD_REPEATS_REGION"/>
    <property type="match status" value="1"/>
</dbReference>
<evidence type="ECO:0000256" key="9">
    <source>
        <dbReference type="ARBA" id="ARBA00022737"/>
    </source>
</evidence>
<dbReference type="EMBL" id="JBFDAA010000004">
    <property type="protein sequence ID" value="KAL1138243.1"/>
    <property type="molecule type" value="Genomic_DNA"/>
</dbReference>
<comment type="pathway">
    <text evidence="3">tRNA modification; 5-methoxycarbonylmethyl-2-thiouridine-tRNA biosynthesis.</text>
</comment>
<dbReference type="Pfam" id="PF00400">
    <property type="entry name" value="WD40"/>
    <property type="match status" value="6"/>
</dbReference>
<dbReference type="GO" id="GO:0008033">
    <property type="term" value="P:tRNA processing"/>
    <property type="evidence" value="ECO:0007669"/>
    <property type="project" value="UniProtKB-KW"/>
</dbReference>
<comment type="subcellular location">
    <subcellularLocation>
        <location evidence="2">Cytoplasm</location>
    </subcellularLocation>
    <subcellularLocation>
        <location evidence="1">Nucleus</location>
    </subcellularLocation>
</comment>
<dbReference type="InterPro" id="IPR037289">
    <property type="entry name" value="Elp2"/>
</dbReference>
<comment type="caution">
    <text evidence="12">The sequence shown here is derived from an EMBL/GenBank/DDBJ whole genome shotgun (WGS) entry which is preliminary data.</text>
</comment>
<keyword evidence="6" id="KW-0963">Cytoplasm</keyword>
<evidence type="ECO:0000313" key="13">
    <source>
        <dbReference type="Proteomes" id="UP001558652"/>
    </source>
</evidence>
<evidence type="ECO:0000256" key="10">
    <source>
        <dbReference type="ARBA" id="ARBA00023242"/>
    </source>
</evidence>
<dbReference type="Gene3D" id="2.130.10.10">
    <property type="entry name" value="YVTN repeat-like/Quinoprotein amine dehydrogenase"/>
    <property type="match status" value="3"/>
</dbReference>
<dbReference type="GO" id="GO:0005634">
    <property type="term" value="C:nucleus"/>
    <property type="evidence" value="ECO:0007669"/>
    <property type="project" value="UniProtKB-SubCell"/>
</dbReference>
<evidence type="ECO:0000256" key="3">
    <source>
        <dbReference type="ARBA" id="ARBA00005043"/>
    </source>
</evidence>
<evidence type="ECO:0000256" key="8">
    <source>
        <dbReference type="ARBA" id="ARBA00022694"/>
    </source>
</evidence>
<dbReference type="AlphaFoldDB" id="A0ABD0YQI9"/>
<evidence type="ECO:0000256" key="6">
    <source>
        <dbReference type="ARBA" id="ARBA00022490"/>
    </source>
</evidence>
<keyword evidence="10" id="KW-0539">Nucleus</keyword>